<sequence length="154" mass="17435">MSCMPWLPEARWFWRSSVPSPTTQAPSLVGYSRSFLPNRIPDFASLKIDISSTYSDPMASRTFVWPTTPSENEDRVYLEWFCSSIKRFNCVAERCSSEVFLASVECLELIRLDTANYATALEAESNRGFIQLASEEHGVAPCLMMSLLLNDTFP</sequence>
<gene>
    <name evidence="1" type="ORF">VFH_V135040</name>
</gene>
<organism evidence="1 2">
    <name type="scientific">Vicia faba</name>
    <name type="common">Broad bean</name>
    <name type="synonym">Faba vulgaris</name>
    <dbReference type="NCBI Taxonomy" id="3906"/>
    <lineage>
        <taxon>Eukaryota</taxon>
        <taxon>Viridiplantae</taxon>
        <taxon>Streptophyta</taxon>
        <taxon>Embryophyta</taxon>
        <taxon>Tracheophyta</taxon>
        <taxon>Spermatophyta</taxon>
        <taxon>Magnoliopsida</taxon>
        <taxon>eudicotyledons</taxon>
        <taxon>Gunneridae</taxon>
        <taxon>Pentapetalae</taxon>
        <taxon>rosids</taxon>
        <taxon>fabids</taxon>
        <taxon>Fabales</taxon>
        <taxon>Fabaceae</taxon>
        <taxon>Papilionoideae</taxon>
        <taxon>50 kb inversion clade</taxon>
        <taxon>NPAAA clade</taxon>
        <taxon>Hologalegina</taxon>
        <taxon>IRL clade</taxon>
        <taxon>Fabeae</taxon>
        <taxon>Vicia</taxon>
    </lineage>
</organism>
<keyword evidence="2" id="KW-1185">Reference proteome</keyword>
<protein>
    <submittedName>
        <fullName evidence="1">Uncharacterized protein</fullName>
    </submittedName>
</protein>
<dbReference type="EMBL" id="OX451740">
    <property type="protein sequence ID" value="CAI8614551.1"/>
    <property type="molecule type" value="Genomic_DNA"/>
</dbReference>
<proteinExistence type="predicted"/>
<name>A0AAV1AVI5_VICFA</name>
<dbReference type="Proteomes" id="UP001157006">
    <property type="component" value="Chromosome 5"/>
</dbReference>
<evidence type="ECO:0000313" key="2">
    <source>
        <dbReference type="Proteomes" id="UP001157006"/>
    </source>
</evidence>
<evidence type="ECO:0000313" key="1">
    <source>
        <dbReference type="EMBL" id="CAI8614551.1"/>
    </source>
</evidence>
<accession>A0AAV1AVI5</accession>
<reference evidence="1 2" key="1">
    <citation type="submission" date="2023-01" db="EMBL/GenBank/DDBJ databases">
        <authorList>
            <person name="Kreplak J."/>
        </authorList>
    </citation>
    <scope>NUCLEOTIDE SEQUENCE [LARGE SCALE GENOMIC DNA]</scope>
</reference>
<dbReference type="AlphaFoldDB" id="A0AAV1AVI5"/>